<feature type="non-terminal residue" evidence="2">
    <location>
        <position position="1"/>
    </location>
</feature>
<name>A0ABD0PQF2_CIRMR</name>
<feature type="region of interest" description="Disordered" evidence="1">
    <location>
        <begin position="19"/>
        <end position="59"/>
    </location>
</feature>
<dbReference type="EMBL" id="JAMKFB020000014">
    <property type="protein sequence ID" value="KAL0176269.1"/>
    <property type="molecule type" value="Genomic_DNA"/>
</dbReference>
<dbReference type="AlphaFoldDB" id="A0ABD0PQF2"/>
<accession>A0ABD0PQF2</accession>
<proteinExistence type="predicted"/>
<comment type="caution">
    <text evidence="2">The sequence shown here is derived from an EMBL/GenBank/DDBJ whole genome shotgun (WGS) entry which is preliminary data.</text>
</comment>
<dbReference type="Proteomes" id="UP001529510">
    <property type="component" value="Unassembled WGS sequence"/>
</dbReference>
<organism evidence="2 3">
    <name type="scientific">Cirrhinus mrigala</name>
    <name type="common">Mrigala</name>
    <dbReference type="NCBI Taxonomy" id="683832"/>
    <lineage>
        <taxon>Eukaryota</taxon>
        <taxon>Metazoa</taxon>
        <taxon>Chordata</taxon>
        <taxon>Craniata</taxon>
        <taxon>Vertebrata</taxon>
        <taxon>Euteleostomi</taxon>
        <taxon>Actinopterygii</taxon>
        <taxon>Neopterygii</taxon>
        <taxon>Teleostei</taxon>
        <taxon>Ostariophysi</taxon>
        <taxon>Cypriniformes</taxon>
        <taxon>Cyprinidae</taxon>
        <taxon>Labeoninae</taxon>
        <taxon>Labeonini</taxon>
        <taxon>Cirrhinus</taxon>
    </lineage>
</organism>
<gene>
    <name evidence="2" type="ORF">M9458_028599</name>
</gene>
<protein>
    <submittedName>
        <fullName evidence="2">Uncharacterized protein</fullName>
    </submittedName>
</protein>
<evidence type="ECO:0000256" key="1">
    <source>
        <dbReference type="SAM" id="MobiDB-lite"/>
    </source>
</evidence>
<reference evidence="2 3" key="1">
    <citation type="submission" date="2024-05" db="EMBL/GenBank/DDBJ databases">
        <title>Genome sequencing and assembly of Indian major carp, Cirrhinus mrigala (Hamilton, 1822).</title>
        <authorList>
            <person name="Mohindra V."/>
            <person name="Chowdhury L.M."/>
            <person name="Lal K."/>
            <person name="Jena J.K."/>
        </authorList>
    </citation>
    <scope>NUCLEOTIDE SEQUENCE [LARGE SCALE GENOMIC DNA]</scope>
    <source>
        <strain evidence="2">CM1030</strain>
        <tissue evidence="2">Blood</tissue>
    </source>
</reference>
<keyword evidence="3" id="KW-1185">Reference proteome</keyword>
<evidence type="ECO:0000313" key="2">
    <source>
        <dbReference type="EMBL" id="KAL0176269.1"/>
    </source>
</evidence>
<sequence>YIEIFKSSRAEVRTHYEPQRKVMGMQRPGPYDRPGGGRGYNSMGRGVSFERMRRGGYGG</sequence>
<evidence type="ECO:0000313" key="3">
    <source>
        <dbReference type="Proteomes" id="UP001529510"/>
    </source>
</evidence>
<feature type="non-terminal residue" evidence="2">
    <location>
        <position position="59"/>
    </location>
</feature>